<feature type="compositionally biased region" description="Acidic residues" evidence="2">
    <location>
        <begin position="981"/>
        <end position="1007"/>
    </location>
</feature>
<evidence type="ECO:0000313" key="4">
    <source>
        <dbReference type="EMBL" id="CAF9935637.1"/>
    </source>
</evidence>
<dbReference type="InterPro" id="IPR005612">
    <property type="entry name" value="CCAAT-binding_factor"/>
</dbReference>
<feature type="region of interest" description="Disordered" evidence="2">
    <location>
        <begin position="941"/>
        <end position="1076"/>
    </location>
</feature>
<gene>
    <name evidence="4" type="ORF">IMSHALPRED_010296</name>
</gene>
<dbReference type="Pfam" id="PF03914">
    <property type="entry name" value="CBF"/>
    <property type="match status" value="1"/>
</dbReference>
<evidence type="ECO:0000256" key="2">
    <source>
        <dbReference type="SAM" id="MobiDB-lite"/>
    </source>
</evidence>
<name>A0A8H3G2T6_9LECA</name>
<dbReference type="PANTHER" id="PTHR12048:SF0">
    <property type="entry name" value="CCAAT_ENHANCER-BINDING PROTEIN ZETA"/>
    <property type="match status" value="1"/>
</dbReference>
<proteinExistence type="inferred from homology"/>
<dbReference type="AlphaFoldDB" id="A0A8H3G2T6"/>
<evidence type="ECO:0000256" key="1">
    <source>
        <dbReference type="ARBA" id="ARBA00007797"/>
    </source>
</evidence>
<dbReference type="Proteomes" id="UP000664534">
    <property type="component" value="Unassembled WGS sequence"/>
</dbReference>
<dbReference type="GO" id="GO:0005634">
    <property type="term" value="C:nucleus"/>
    <property type="evidence" value="ECO:0007669"/>
    <property type="project" value="TreeGrafter"/>
</dbReference>
<feature type="compositionally biased region" description="Acidic residues" evidence="2">
    <location>
        <begin position="210"/>
        <end position="221"/>
    </location>
</feature>
<feature type="region of interest" description="Disordered" evidence="2">
    <location>
        <begin position="207"/>
        <end position="228"/>
    </location>
</feature>
<comment type="caution">
    <text evidence="4">The sequence shown here is derived from an EMBL/GenBank/DDBJ whole genome shotgun (WGS) entry which is preliminary data.</text>
</comment>
<keyword evidence="5" id="KW-1185">Reference proteome</keyword>
<dbReference type="PANTHER" id="PTHR12048">
    <property type="entry name" value="CCAAT-BINDING FACTOR-RELATED"/>
    <property type="match status" value="1"/>
</dbReference>
<sequence>MPAKSQKLPTSASTEDQVPGFNPDALRSLTEKIKSNLKNPGKGAISKDAPARPKAKTQNAVKKTEEHATKAPASTTSSNALKAASKVRAAIGKQKPIVAPKTSQGKKRLRDGRFKEESYGTKGENVNTTKLGTRDLKIGSSNSAHIDDEIRALGGTKEDADLIADVMSGSEMEGEQGEPSKNPGHGLEKEIQQLVRQLGVDRIGRKELMAESESEEPENTEELEKSRNPDMILSSEVTVGKPIVQNMTSVGKGQRSLIFQPQSDWHALVLPPLPLPSHEASVLPSGLLDRLHNRATALLDNENENYAKLNRSASSAHQFYSTIMSTGTLSDKISALTLSVQESPLHNMKALESLVGLAGKRSRGQAVEVLGALKDLFGPGNLLPSDRKLRTFASQSALSNAFDSTDVEWTSRDPLPKEIKEVHLVSWAYEDWLKSTFFEVLKIIETWCNDEVTFARGKAVDYVCQLLKEKPEQEANLLRLLVNKLGDSDKKIASKTSFNILQLEATHPLMKQTIIAAIESDILFRPGQGLHAKYYASITLNQTILSGKEGGIARKLLDIYFVLFIKLLEKPEKPKPVATGVNGISINRRGEVQGGGGSAGKKAQKKSAEKEKATTVDEELREKMLSAVLTGVNRAIPFTDTNDESFERHLDTLFKVTHSSNFNTSIQALMLIQQLNGPHQDSRDRFYRTLYESLLDPRLLTSSKQALYLNLLFRALKSDHNVKRVKAFAKRLLQVVAMHQPSFTCATLYLFRELEGVFANLETFVDEVEDVSDDEEEFRDVQEQLPSVTTPDDAPSPQKIRKLGAKYDGRKRDPEYSNADRSSLWEVTPFLQHYHPSVSLFATRLLAHNEMPPKPDLSLNTLIHFLDRFVYRNPKATNAPRGASIMQPMAGGDSSAMLVSAYSNKSSIKQPVNSESFWKQASEKVNADEVFFHKYFSTQGRGKERGSKKKAARKADADDSEDEGDEGEIWKALVESRPELDEGSDSGFEDADIESDMEDMDDDELDSELGREDDSANGDPAGGLADLDDEDDEAFLDSDDEVPSDLEEAFGQEVISRKTESVVEPENEKRGSKRRRLKSLPTFASVDDYAKMLEEDD</sequence>
<evidence type="ECO:0000259" key="3">
    <source>
        <dbReference type="Pfam" id="PF03914"/>
    </source>
</evidence>
<reference evidence="4" key="1">
    <citation type="submission" date="2021-03" db="EMBL/GenBank/DDBJ databases">
        <authorList>
            <person name="Tagirdzhanova G."/>
        </authorList>
    </citation>
    <scope>NUCLEOTIDE SEQUENCE</scope>
</reference>
<dbReference type="InterPro" id="IPR040155">
    <property type="entry name" value="CEBPZ/Mak21-like"/>
</dbReference>
<organism evidence="4 5">
    <name type="scientific">Imshaugia aleurites</name>
    <dbReference type="NCBI Taxonomy" id="172621"/>
    <lineage>
        <taxon>Eukaryota</taxon>
        <taxon>Fungi</taxon>
        <taxon>Dikarya</taxon>
        <taxon>Ascomycota</taxon>
        <taxon>Pezizomycotina</taxon>
        <taxon>Lecanoromycetes</taxon>
        <taxon>OSLEUM clade</taxon>
        <taxon>Lecanoromycetidae</taxon>
        <taxon>Lecanorales</taxon>
        <taxon>Lecanorineae</taxon>
        <taxon>Parmeliaceae</taxon>
        <taxon>Imshaugia</taxon>
    </lineage>
</organism>
<feature type="region of interest" description="Disordered" evidence="2">
    <location>
        <begin position="1"/>
        <end position="128"/>
    </location>
</feature>
<feature type="compositionally biased region" description="Acidic residues" evidence="2">
    <location>
        <begin position="958"/>
        <end position="967"/>
    </location>
</feature>
<comment type="similarity">
    <text evidence="1">Belongs to the CBF/MAK21 family.</text>
</comment>
<feature type="compositionally biased region" description="Basic and acidic residues" evidence="2">
    <location>
        <begin position="606"/>
        <end position="616"/>
    </location>
</feature>
<accession>A0A8H3G2T6</accession>
<dbReference type="OrthoDB" id="28947at2759"/>
<protein>
    <recommendedName>
        <fullName evidence="3">CCAAT-binding factor domain-containing protein</fullName>
    </recommendedName>
</protein>
<feature type="compositionally biased region" description="Polar residues" evidence="2">
    <location>
        <begin position="7"/>
        <end position="16"/>
    </location>
</feature>
<feature type="compositionally biased region" description="Acidic residues" evidence="2">
    <location>
        <begin position="1026"/>
        <end position="1050"/>
    </location>
</feature>
<dbReference type="InterPro" id="IPR016024">
    <property type="entry name" value="ARM-type_fold"/>
</dbReference>
<evidence type="ECO:0000313" key="5">
    <source>
        <dbReference type="Proteomes" id="UP000664534"/>
    </source>
</evidence>
<dbReference type="SUPFAM" id="SSF48371">
    <property type="entry name" value="ARM repeat"/>
    <property type="match status" value="1"/>
</dbReference>
<feature type="region of interest" description="Disordered" evidence="2">
    <location>
        <begin position="588"/>
        <end position="616"/>
    </location>
</feature>
<dbReference type="EMBL" id="CAJPDT010000085">
    <property type="protein sequence ID" value="CAF9935637.1"/>
    <property type="molecule type" value="Genomic_DNA"/>
</dbReference>
<feature type="domain" description="CCAAT-binding factor" evidence="3">
    <location>
        <begin position="665"/>
        <end position="842"/>
    </location>
</feature>
<feature type="compositionally biased region" description="Basic and acidic residues" evidence="2">
    <location>
        <begin position="1055"/>
        <end position="1070"/>
    </location>
</feature>